<dbReference type="EMBL" id="JADYXP020000018">
    <property type="protein sequence ID" value="KAL0106547.1"/>
    <property type="molecule type" value="Genomic_DNA"/>
</dbReference>
<accession>A0AAW2ETS0</accession>
<gene>
    <name evidence="1" type="ORF">PUN28_016324</name>
</gene>
<organism evidence="1 2">
    <name type="scientific">Cardiocondyla obscurior</name>
    <dbReference type="NCBI Taxonomy" id="286306"/>
    <lineage>
        <taxon>Eukaryota</taxon>
        <taxon>Metazoa</taxon>
        <taxon>Ecdysozoa</taxon>
        <taxon>Arthropoda</taxon>
        <taxon>Hexapoda</taxon>
        <taxon>Insecta</taxon>
        <taxon>Pterygota</taxon>
        <taxon>Neoptera</taxon>
        <taxon>Endopterygota</taxon>
        <taxon>Hymenoptera</taxon>
        <taxon>Apocrita</taxon>
        <taxon>Aculeata</taxon>
        <taxon>Formicoidea</taxon>
        <taxon>Formicidae</taxon>
        <taxon>Myrmicinae</taxon>
        <taxon>Cardiocondyla</taxon>
    </lineage>
</organism>
<reference evidence="1 2" key="1">
    <citation type="submission" date="2023-03" db="EMBL/GenBank/DDBJ databases">
        <title>High recombination rates correlate with genetic variation in Cardiocondyla obscurior ants.</title>
        <authorList>
            <person name="Errbii M."/>
        </authorList>
    </citation>
    <scope>NUCLEOTIDE SEQUENCE [LARGE SCALE GENOMIC DNA]</scope>
    <source>
        <strain evidence="1">Alpha-2009</strain>
        <tissue evidence="1">Whole body</tissue>
    </source>
</reference>
<protein>
    <submittedName>
        <fullName evidence="1">Uncharacterized protein</fullName>
    </submittedName>
</protein>
<proteinExistence type="predicted"/>
<evidence type="ECO:0000313" key="1">
    <source>
        <dbReference type="EMBL" id="KAL0106547.1"/>
    </source>
</evidence>
<dbReference type="Proteomes" id="UP001430953">
    <property type="component" value="Unassembled WGS sequence"/>
</dbReference>
<comment type="caution">
    <text evidence="1">The sequence shown here is derived from an EMBL/GenBank/DDBJ whole genome shotgun (WGS) entry which is preliminary data.</text>
</comment>
<evidence type="ECO:0000313" key="2">
    <source>
        <dbReference type="Proteomes" id="UP001430953"/>
    </source>
</evidence>
<name>A0AAW2ETS0_9HYME</name>
<keyword evidence="2" id="KW-1185">Reference proteome</keyword>
<sequence length="729" mass="83292">MDFGDIKTERLSSSFFNVRRVRESGFSQDAQYRPRKSPRKKLKVARTSMSLVIDQLKSIFRYPSDFMSRIQTSRNWRSELLAKYLRDNQHSFNKECHAISRHRWRNFVPETPKICSIGLRSGTRRPTIACKYWIAQSALTSSLSTDVSLKTYTGHQTTIINSTKSTEIISKYNRAVKCNKLHECVKDEESVISDTLRNDRLANDHAFLPEHFEDSFIKRDRKPDGACMTRDAQIQTSSLRRKKMRKRSKLTTENVSCCKRCGNESGISADFCAIHSRSLSKKCCRDEPWTRVQVLENKRAEYVNKFTAVNRQIEEITATLRETCCDGENSRNNMKNRDEYVSSMFDERKINRSNVESRSTIAKRKNTSIEKNLIVERVGETRCGLCKNPRCVLQFNNICNKTAPARTVSNSSILNNEERARNSTEDLISSRKSKYREQIIEEKLGEAVILKDIKMRIDRDFDDSPVDRSENDTEDFFTVSQKSSGVDFRDIEDVGTVTIEESNVAPLIELTNLDTTEAEIQNSMSICGMSECSNNNSTLSKYFSCTQIPSLVSISRYGGELDDEVVNCRYDSRSNLNLVDSSGFSSSPIDLYTGDSSFDVDRIKKYSAEKIESLAAVDSGSDSNCTDDTLDRKVNDVVRNLTENLMLCEKKARMKLKARDARYCRFSLSHDCKFNESLYDTCYNFFNSPRWSSGNEKIVSISTPSLLSLSDSEIEDSESRCHVVSANLE</sequence>
<dbReference type="AlphaFoldDB" id="A0AAW2ETS0"/>